<dbReference type="RefSeq" id="WP_080319299.1">
    <property type="nucleotide sequence ID" value="NZ_MTBC01000007.1"/>
</dbReference>
<keyword evidence="2" id="KW-0326">Glycosidase</keyword>
<protein>
    <submittedName>
        <fullName evidence="4">Alpha-amlyase</fullName>
    </submittedName>
</protein>
<dbReference type="Gene3D" id="3.20.20.80">
    <property type="entry name" value="Glycosidases"/>
    <property type="match status" value="1"/>
</dbReference>
<evidence type="ECO:0000313" key="5">
    <source>
        <dbReference type="Proteomes" id="UP000191680"/>
    </source>
</evidence>
<dbReference type="InterPro" id="IPR013783">
    <property type="entry name" value="Ig-like_fold"/>
</dbReference>
<dbReference type="GO" id="GO:0016798">
    <property type="term" value="F:hydrolase activity, acting on glycosyl bonds"/>
    <property type="evidence" value="ECO:0007669"/>
    <property type="project" value="UniProtKB-KW"/>
</dbReference>
<gene>
    <name evidence="4" type="ORF">BUL40_10910</name>
</gene>
<evidence type="ECO:0000256" key="1">
    <source>
        <dbReference type="ARBA" id="ARBA00022801"/>
    </source>
</evidence>
<reference evidence="4 5" key="1">
    <citation type="submission" date="2016-12" db="EMBL/GenBank/DDBJ databases">
        <authorList>
            <person name="Song W.-J."/>
            <person name="Kurnit D.M."/>
        </authorList>
    </citation>
    <scope>NUCLEOTIDE SEQUENCE [LARGE SCALE GENOMIC DNA]</scope>
    <source>
        <strain evidence="4 5">HSG9</strain>
    </source>
</reference>
<dbReference type="InterPro" id="IPR014756">
    <property type="entry name" value="Ig_E-set"/>
</dbReference>
<dbReference type="InterPro" id="IPR015171">
    <property type="entry name" value="Cyc-maltodext_N"/>
</dbReference>
<dbReference type="Gene3D" id="2.60.40.10">
    <property type="entry name" value="Immunoglobulins"/>
    <property type="match status" value="1"/>
</dbReference>
<dbReference type="InterPro" id="IPR019492">
    <property type="entry name" value="Cyclo-malto-dextrinase_C"/>
</dbReference>
<dbReference type="Pfam" id="PF00128">
    <property type="entry name" value="Alpha-amylase"/>
    <property type="match status" value="1"/>
</dbReference>
<comment type="caution">
    <text evidence="4">The sequence shown here is derived from an EMBL/GenBank/DDBJ whole genome shotgun (WGS) entry which is preliminary data.</text>
</comment>
<dbReference type="InterPro" id="IPR006047">
    <property type="entry name" value="GH13_cat_dom"/>
</dbReference>
<dbReference type="Proteomes" id="UP000191680">
    <property type="component" value="Unassembled WGS sequence"/>
</dbReference>
<dbReference type="OrthoDB" id="9805159at2"/>
<dbReference type="Gene3D" id="2.60.40.1180">
    <property type="entry name" value="Golgi alpha-mannosidase II"/>
    <property type="match status" value="1"/>
</dbReference>
<keyword evidence="1" id="KW-0378">Hydrolase</keyword>
<dbReference type="PANTHER" id="PTHR10357:SF210">
    <property type="entry name" value="MALTODEXTRIN GLUCOSIDASE"/>
    <property type="match status" value="1"/>
</dbReference>
<proteinExistence type="predicted"/>
<evidence type="ECO:0000259" key="3">
    <source>
        <dbReference type="SMART" id="SM00642"/>
    </source>
</evidence>
<dbReference type="Pfam" id="PF09087">
    <property type="entry name" value="Cyc-maltodext_N"/>
    <property type="match status" value="1"/>
</dbReference>
<dbReference type="SUPFAM" id="SSF51011">
    <property type="entry name" value="Glycosyl hydrolase domain"/>
    <property type="match status" value="1"/>
</dbReference>
<dbReference type="PANTHER" id="PTHR10357">
    <property type="entry name" value="ALPHA-AMYLASE FAMILY MEMBER"/>
    <property type="match status" value="1"/>
</dbReference>
<dbReference type="SUPFAM" id="SSF81296">
    <property type="entry name" value="E set domains"/>
    <property type="match status" value="1"/>
</dbReference>
<name>A0A1V6LQ23_9FLAO</name>
<keyword evidence="4" id="KW-0456">Lyase</keyword>
<dbReference type="EMBL" id="MTBC01000007">
    <property type="protein sequence ID" value="OQD42273.1"/>
    <property type="molecule type" value="Genomic_DNA"/>
</dbReference>
<dbReference type="SMART" id="SM00642">
    <property type="entry name" value="Aamy"/>
    <property type="match status" value="1"/>
</dbReference>
<dbReference type="Pfam" id="PF10438">
    <property type="entry name" value="Cyc-maltodext_C"/>
    <property type="match status" value="1"/>
</dbReference>
<dbReference type="AlphaFoldDB" id="A0A1V6LQ23"/>
<feature type="domain" description="Glycosyl hydrolase family 13 catalytic" evidence="3">
    <location>
        <begin position="131"/>
        <end position="524"/>
    </location>
</feature>
<dbReference type="SUPFAM" id="SSF51445">
    <property type="entry name" value="(Trans)glycosidases"/>
    <property type="match status" value="1"/>
</dbReference>
<dbReference type="CDD" id="cd11340">
    <property type="entry name" value="AmyAc_bac_CMD_like_3"/>
    <property type="match status" value="1"/>
</dbReference>
<keyword evidence="5" id="KW-1185">Reference proteome</keyword>
<dbReference type="InterPro" id="IPR017853">
    <property type="entry name" value="GH"/>
</dbReference>
<organism evidence="4 5">
    <name type="scientific">Croceivirga radicis</name>
    <dbReference type="NCBI Taxonomy" id="1929488"/>
    <lineage>
        <taxon>Bacteria</taxon>
        <taxon>Pseudomonadati</taxon>
        <taxon>Bacteroidota</taxon>
        <taxon>Flavobacteriia</taxon>
        <taxon>Flavobacteriales</taxon>
        <taxon>Flavobacteriaceae</taxon>
        <taxon>Croceivirga</taxon>
    </lineage>
</organism>
<dbReference type="InterPro" id="IPR013780">
    <property type="entry name" value="Glyco_hydro_b"/>
</dbReference>
<sequence>MRIAITLVMIMVLNLTPLLGQNTIERVEPPNWWVGMEYNSIELLIYGKDIAANDVRLKTYENVQLQSVKKAANPNYLFVTIAIGEQAQPGNLQLDFHKNGTSTFIHEYELKARENNRKNIAGFNSTDAIYLITPDRFVNGDPDNDAVAGMLEKPNRKDKGGRHGGDVQGIVNSLDAIKDMGFTAIWTNPILENNMPSYSYHGYAITDFYKVDPRYGSNESYKKMVEKASDKGMKVIMDMIANHCGLEHWWMKDLPSEDWINQWDTYTQTNHKKTVVLDPYATKKDTKEFFDGWFVPTMPDLNQRNASMANYLIQNTLWWIEYSGIAGIRMDTYPYPDMYFMRDWTAAVMKEYPNFNIVGEEWVLRPTIVSYWQKGKENTNGYTSELKSVMDFPIQHALSTSLNDAGSWNAVYEELGQDYLYPDPKNLVVFPDNHDMSRIYTQLNEDADLVKLALTYVATVRGIPQIYYGTEILMGNKGTEDHGIIRTDYPGGWAKDKVNAFTGDGLTKEQKDAKAYLSKLFNWRKNVEVIHNGKLIHFAPKDNIYVYFRYNEHQKVMVILNKDANAKLLDVVEYKEVLKGSVSGKDVLTGKQFKNANTINVPAKTAMIIEID</sequence>
<dbReference type="GO" id="GO:0016829">
    <property type="term" value="F:lyase activity"/>
    <property type="evidence" value="ECO:0007669"/>
    <property type="project" value="UniProtKB-KW"/>
</dbReference>
<evidence type="ECO:0000256" key="2">
    <source>
        <dbReference type="ARBA" id="ARBA00023295"/>
    </source>
</evidence>
<accession>A0A1V6LQ23</accession>
<dbReference type="GO" id="GO:0005975">
    <property type="term" value="P:carbohydrate metabolic process"/>
    <property type="evidence" value="ECO:0007669"/>
    <property type="project" value="InterPro"/>
</dbReference>
<evidence type="ECO:0000313" key="4">
    <source>
        <dbReference type="EMBL" id="OQD42273.1"/>
    </source>
</evidence>